<feature type="compositionally biased region" description="Basic and acidic residues" evidence="1">
    <location>
        <begin position="403"/>
        <end position="418"/>
    </location>
</feature>
<dbReference type="STRING" id="150374.A0A0M8MRP5"/>
<feature type="compositionally biased region" description="Low complexity" evidence="1">
    <location>
        <begin position="129"/>
        <end position="151"/>
    </location>
</feature>
<evidence type="ECO:0000313" key="3">
    <source>
        <dbReference type="Proteomes" id="UP000053831"/>
    </source>
</evidence>
<name>A0A0M8MRP5_ESCWE</name>
<reference evidence="2 3" key="1">
    <citation type="submission" date="2015-07" db="EMBL/GenBank/DDBJ databases">
        <title>The genome of the fungus Escovopsis weberi, a specialized disease agent of ant agriculture.</title>
        <authorList>
            <person name="de Man T.J."/>
            <person name="Stajich J.E."/>
            <person name="Kubicek C.P."/>
            <person name="Chenthamara K."/>
            <person name="Atanasova L."/>
            <person name="Druzhinina I.S."/>
            <person name="Birnbaum S."/>
            <person name="Barribeau S.M."/>
            <person name="Teiling C."/>
            <person name="Suen G."/>
            <person name="Currie C."/>
            <person name="Gerardo N.M."/>
        </authorList>
    </citation>
    <scope>NUCLEOTIDE SEQUENCE [LARGE SCALE GENOMIC DNA]</scope>
</reference>
<feature type="compositionally biased region" description="Basic and acidic residues" evidence="1">
    <location>
        <begin position="1"/>
        <end position="23"/>
    </location>
</feature>
<dbReference type="Proteomes" id="UP000053831">
    <property type="component" value="Unassembled WGS sequence"/>
</dbReference>
<organism evidence="2 3">
    <name type="scientific">Escovopsis weberi</name>
    <dbReference type="NCBI Taxonomy" id="150374"/>
    <lineage>
        <taxon>Eukaryota</taxon>
        <taxon>Fungi</taxon>
        <taxon>Dikarya</taxon>
        <taxon>Ascomycota</taxon>
        <taxon>Pezizomycotina</taxon>
        <taxon>Sordariomycetes</taxon>
        <taxon>Hypocreomycetidae</taxon>
        <taxon>Hypocreales</taxon>
        <taxon>Hypocreaceae</taxon>
        <taxon>Escovopsis</taxon>
    </lineage>
</organism>
<evidence type="ECO:0000256" key="1">
    <source>
        <dbReference type="SAM" id="MobiDB-lite"/>
    </source>
</evidence>
<feature type="region of interest" description="Disordered" evidence="1">
    <location>
        <begin position="267"/>
        <end position="418"/>
    </location>
</feature>
<sequence length="418" mass="46152">MERPGSLHEEQHSQVSEGHESKDSQAILDALKAELGWGALCSMLPAAGHEAMIENERIPSARSRLRNGDSRIIEPSDEDDDDDNNVVIEQSSPTQPAIIPSSLHGRMETSQPSPTQVNTDRDYRELYDSNIGNNGNNDDSNNKNNNVINNNAQSSEHDYASFSKGDEVELRNLQVDDGTGAVDFGDLEVRASSQISEDAGFENTRSLWRTYRASQHMPNADYTPRKLDDLLPETPAVPRNPFSAAARDASNVPLAGTQLFRETQLLTSAAKQTPASVRPSPRLLYDMTSPNTEPSPLKDGMGISSPTDAPPSSRWKPARQDASRARTGRPSLDDLAFESPSVKPAKPRSVRQPLAHYEPMKHSQQRKARIEESPAAASREVMNSDSDDDALLELERRKRMVEKKKAQAARELDKPTEP</sequence>
<dbReference type="OrthoDB" id="129353at2759"/>
<accession>A0A0M8MRP5</accession>
<feature type="region of interest" description="Disordered" evidence="1">
    <location>
        <begin position="60"/>
        <end position="151"/>
    </location>
</feature>
<dbReference type="EMBL" id="LGSR01000028">
    <property type="protein sequence ID" value="KOS17038.1"/>
    <property type="molecule type" value="Genomic_DNA"/>
</dbReference>
<gene>
    <name evidence="2" type="ORF">ESCO_006034</name>
</gene>
<proteinExistence type="predicted"/>
<evidence type="ECO:0000313" key="2">
    <source>
        <dbReference type="EMBL" id="KOS17038.1"/>
    </source>
</evidence>
<feature type="compositionally biased region" description="Acidic residues" evidence="1">
    <location>
        <begin position="75"/>
        <end position="84"/>
    </location>
</feature>
<protein>
    <submittedName>
        <fullName evidence="2">Uncharacterized protein</fullName>
    </submittedName>
</protein>
<dbReference type="AlphaFoldDB" id="A0A0M8MRP5"/>
<comment type="caution">
    <text evidence="2">The sequence shown here is derived from an EMBL/GenBank/DDBJ whole genome shotgun (WGS) entry which is preliminary data.</text>
</comment>
<feature type="compositionally biased region" description="Polar residues" evidence="1">
    <location>
        <begin position="108"/>
        <end position="118"/>
    </location>
</feature>
<feature type="region of interest" description="Disordered" evidence="1">
    <location>
        <begin position="1"/>
        <end position="25"/>
    </location>
</feature>
<keyword evidence="3" id="KW-1185">Reference proteome</keyword>